<organism evidence="8 9">
    <name type="scientific">Immersiella caudata</name>
    <dbReference type="NCBI Taxonomy" id="314043"/>
    <lineage>
        <taxon>Eukaryota</taxon>
        <taxon>Fungi</taxon>
        <taxon>Dikarya</taxon>
        <taxon>Ascomycota</taxon>
        <taxon>Pezizomycotina</taxon>
        <taxon>Sordariomycetes</taxon>
        <taxon>Sordariomycetidae</taxon>
        <taxon>Sordariales</taxon>
        <taxon>Lasiosphaeriaceae</taxon>
        <taxon>Immersiella</taxon>
    </lineage>
</organism>
<dbReference type="InterPro" id="IPR036249">
    <property type="entry name" value="Thioredoxin-like_sf"/>
</dbReference>
<evidence type="ECO:0000256" key="4">
    <source>
        <dbReference type="ARBA" id="ARBA00022946"/>
    </source>
</evidence>
<keyword evidence="6" id="KW-0496">Mitochondrion</keyword>
<dbReference type="GO" id="GO:0005739">
    <property type="term" value="C:mitochondrion"/>
    <property type="evidence" value="ECO:0007669"/>
    <property type="project" value="UniProtKB-SubCell"/>
</dbReference>
<evidence type="ECO:0000256" key="5">
    <source>
        <dbReference type="ARBA" id="ARBA00023002"/>
    </source>
</evidence>
<feature type="compositionally biased region" description="Polar residues" evidence="7">
    <location>
        <begin position="38"/>
        <end position="53"/>
    </location>
</feature>
<dbReference type="InterPro" id="IPR012882">
    <property type="entry name" value="Fmp46"/>
</dbReference>
<feature type="region of interest" description="Disordered" evidence="7">
    <location>
        <begin position="38"/>
        <end position="58"/>
    </location>
</feature>
<keyword evidence="9" id="KW-1185">Reference proteome</keyword>
<sequence length="142" mass="15487">MFRFHKSLDVIQLFHKAGSPASTKVVNLLKQISAAASETATEDQASNHSAQTSNRRDVFELTVTEEPPTTDQLTTMLDYAGQSGIPSIVNGATTTTEALRLFKQNADNLKRPVVVDWNNGKIYAGTEESAILKMLNALPPKN</sequence>
<evidence type="ECO:0000256" key="7">
    <source>
        <dbReference type="SAM" id="MobiDB-lite"/>
    </source>
</evidence>
<dbReference type="Gene3D" id="3.40.30.10">
    <property type="entry name" value="Glutaredoxin"/>
    <property type="match status" value="1"/>
</dbReference>
<protein>
    <submittedName>
        <fullName evidence="8">Thioredoxin-like protein</fullName>
    </submittedName>
</protein>
<keyword evidence="4" id="KW-0809">Transit peptide</keyword>
<reference evidence="8" key="1">
    <citation type="submission" date="2023-06" db="EMBL/GenBank/DDBJ databases">
        <title>Genome-scale phylogeny and comparative genomics of the fungal order Sordariales.</title>
        <authorList>
            <consortium name="Lawrence Berkeley National Laboratory"/>
            <person name="Hensen N."/>
            <person name="Bonometti L."/>
            <person name="Westerberg I."/>
            <person name="Brannstrom I.O."/>
            <person name="Guillou S."/>
            <person name="Cros-Aarteil S."/>
            <person name="Calhoun S."/>
            <person name="Haridas S."/>
            <person name="Kuo A."/>
            <person name="Mondo S."/>
            <person name="Pangilinan J."/>
            <person name="Riley R."/>
            <person name="Labutti K."/>
            <person name="Andreopoulos B."/>
            <person name="Lipzen A."/>
            <person name="Chen C."/>
            <person name="Yanf M."/>
            <person name="Daum C."/>
            <person name="Ng V."/>
            <person name="Clum A."/>
            <person name="Steindorff A."/>
            <person name="Ohm R."/>
            <person name="Martin F."/>
            <person name="Silar P."/>
            <person name="Natvig D."/>
            <person name="Lalanne C."/>
            <person name="Gautier V."/>
            <person name="Ament-Velasquez S.L."/>
            <person name="Kruys A."/>
            <person name="Hutchinson M.I."/>
            <person name="Powell A.J."/>
            <person name="Barry K."/>
            <person name="Miller A.N."/>
            <person name="Grigoriev I.V."/>
            <person name="Debuchy R."/>
            <person name="Gladieux P."/>
            <person name="Thoren M.H."/>
            <person name="Johannesson H."/>
        </authorList>
    </citation>
    <scope>NUCLEOTIDE SEQUENCE</scope>
    <source>
        <strain evidence="8">CBS 606.72</strain>
    </source>
</reference>
<evidence type="ECO:0000256" key="3">
    <source>
        <dbReference type="ARBA" id="ARBA00009734"/>
    </source>
</evidence>
<evidence type="ECO:0000313" key="9">
    <source>
        <dbReference type="Proteomes" id="UP001175000"/>
    </source>
</evidence>
<comment type="caution">
    <text evidence="8">The sequence shown here is derived from an EMBL/GenBank/DDBJ whole genome shotgun (WGS) entry which is preliminary data.</text>
</comment>
<name>A0AA40CBW9_9PEZI</name>
<evidence type="ECO:0000256" key="6">
    <source>
        <dbReference type="ARBA" id="ARBA00023128"/>
    </source>
</evidence>
<dbReference type="GO" id="GO:0016491">
    <property type="term" value="F:oxidoreductase activity"/>
    <property type="evidence" value="ECO:0007669"/>
    <property type="project" value="UniProtKB-KW"/>
</dbReference>
<dbReference type="SUPFAM" id="SSF52833">
    <property type="entry name" value="Thioredoxin-like"/>
    <property type="match status" value="1"/>
</dbReference>
<dbReference type="EMBL" id="JAULSU010000001">
    <property type="protein sequence ID" value="KAK0633111.1"/>
    <property type="molecule type" value="Genomic_DNA"/>
</dbReference>
<dbReference type="PANTHER" id="PTHR28071">
    <property type="entry name" value="REDOX PROTEIN FMP46, MITOCHONDRIAL-RELATED"/>
    <property type="match status" value="1"/>
</dbReference>
<keyword evidence="5" id="KW-0560">Oxidoreductase</keyword>
<comment type="function">
    <text evidence="1">Putative mitochondrial redox protein which could be involved in the reduction of small toxic molecules.</text>
</comment>
<gene>
    <name evidence="8" type="ORF">B0T14DRAFT_505875</name>
</gene>
<dbReference type="Proteomes" id="UP001175000">
    <property type="component" value="Unassembled WGS sequence"/>
</dbReference>
<proteinExistence type="inferred from homology"/>
<comment type="similarity">
    <text evidence="3">Belongs to the FMP46 family.</text>
</comment>
<dbReference type="AlphaFoldDB" id="A0AA40CBW9"/>
<evidence type="ECO:0000256" key="2">
    <source>
        <dbReference type="ARBA" id="ARBA00004173"/>
    </source>
</evidence>
<accession>A0AA40CBW9</accession>
<comment type="subcellular location">
    <subcellularLocation>
        <location evidence="2">Mitochondrion</location>
    </subcellularLocation>
</comment>
<evidence type="ECO:0000256" key="1">
    <source>
        <dbReference type="ARBA" id="ARBA00002963"/>
    </source>
</evidence>
<dbReference type="PANTHER" id="PTHR28071:SF1">
    <property type="entry name" value="REDOX PROTEIN FMP46, MITOCHONDRIAL-RELATED"/>
    <property type="match status" value="1"/>
</dbReference>
<evidence type="ECO:0000313" key="8">
    <source>
        <dbReference type="EMBL" id="KAK0633111.1"/>
    </source>
</evidence>
<dbReference type="Pfam" id="PF07955">
    <property type="entry name" value="DUF1687"/>
    <property type="match status" value="1"/>
</dbReference>